<reference evidence="12 14" key="3">
    <citation type="submission" date="2018-06" db="EMBL/GenBank/DDBJ databases">
        <authorList>
            <consortium name="Pathogen Informatics"/>
            <person name="Doyle S."/>
        </authorList>
    </citation>
    <scope>NUCLEOTIDE SEQUENCE [LARGE SCALE GENOMIC DNA]</scope>
    <source>
        <strain evidence="12 14">NCTC12957</strain>
    </source>
</reference>
<evidence type="ECO:0000256" key="2">
    <source>
        <dbReference type="ARBA" id="ARBA00022512"/>
    </source>
</evidence>
<protein>
    <submittedName>
        <fullName evidence="12">Endo-beta-N-acetylglucosaminidase</fullName>
        <ecNumber evidence="12">3.2.1.177</ecNumber>
    </submittedName>
</protein>
<dbReference type="Gene3D" id="3.20.20.80">
    <property type="entry name" value="Glycosidases"/>
    <property type="match status" value="1"/>
</dbReference>
<dbReference type="PROSITE" id="PS50853">
    <property type="entry name" value="FN3"/>
    <property type="match status" value="1"/>
</dbReference>
<dbReference type="Gene3D" id="2.60.40.1760">
    <property type="entry name" value="glycosyl hydrolase (family 31)"/>
    <property type="match status" value="1"/>
</dbReference>
<dbReference type="GO" id="GO:0030246">
    <property type="term" value="F:carbohydrate binding"/>
    <property type="evidence" value="ECO:0007669"/>
    <property type="project" value="InterPro"/>
</dbReference>
<gene>
    <name evidence="12" type="primary">yicI</name>
    <name evidence="11" type="ORF">BU200_09050</name>
    <name evidence="12" type="ORF">NCTC12957_01932</name>
</gene>
<dbReference type="GO" id="GO:0000272">
    <property type="term" value="P:polysaccharide catabolic process"/>
    <property type="evidence" value="ECO:0007669"/>
    <property type="project" value="InterPro"/>
</dbReference>
<dbReference type="InterPro" id="IPR018247">
    <property type="entry name" value="EF_Hand_1_Ca_BS"/>
</dbReference>
<keyword evidence="12" id="KW-0378">Hydrolase</keyword>
<dbReference type="SUPFAM" id="SSF51011">
    <property type="entry name" value="Glycosyl hydrolase domain"/>
    <property type="match status" value="1"/>
</dbReference>
<dbReference type="InterPro" id="IPR013780">
    <property type="entry name" value="Glyco_hydro_b"/>
</dbReference>
<evidence type="ECO:0000259" key="7">
    <source>
        <dbReference type="PROSITE" id="PS50022"/>
    </source>
</evidence>
<dbReference type="PROSITE" id="PS51109">
    <property type="entry name" value="G5"/>
    <property type="match status" value="2"/>
</dbReference>
<feature type="domain" description="G5" evidence="10">
    <location>
        <begin position="1954"/>
        <end position="2034"/>
    </location>
</feature>
<evidence type="ECO:0000259" key="8">
    <source>
        <dbReference type="PROSITE" id="PS50847"/>
    </source>
</evidence>
<feature type="compositionally biased region" description="Polar residues" evidence="6">
    <location>
        <begin position="192"/>
        <end position="206"/>
    </location>
</feature>
<feature type="region of interest" description="Disordered" evidence="6">
    <location>
        <begin position="2036"/>
        <end position="2056"/>
    </location>
</feature>
<evidence type="ECO:0000313" key="14">
    <source>
        <dbReference type="Proteomes" id="UP000255213"/>
    </source>
</evidence>
<evidence type="ECO:0000313" key="13">
    <source>
        <dbReference type="Proteomes" id="UP000186437"/>
    </source>
</evidence>
<dbReference type="Gene3D" id="1.10.1330.10">
    <property type="entry name" value="Dockerin domain"/>
    <property type="match status" value="1"/>
</dbReference>
<evidence type="ECO:0000256" key="6">
    <source>
        <dbReference type="SAM" id="MobiDB-lite"/>
    </source>
</evidence>
<feature type="compositionally biased region" description="Polar residues" evidence="6">
    <location>
        <begin position="113"/>
        <end position="124"/>
    </location>
</feature>
<dbReference type="PROSITE" id="PS50847">
    <property type="entry name" value="GRAM_POS_ANCHORING"/>
    <property type="match status" value="1"/>
</dbReference>
<keyword evidence="2" id="KW-0134">Cell wall</keyword>
<dbReference type="SUPFAM" id="SSF63446">
    <property type="entry name" value="Type I dockerin domain"/>
    <property type="match status" value="1"/>
</dbReference>
<dbReference type="Proteomes" id="UP000255213">
    <property type="component" value="Unassembled WGS sequence"/>
</dbReference>
<keyword evidence="13" id="KW-1185">Reference proteome</keyword>
<dbReference type="InterPro" id="IPR017853">
    <property type="entry name" value="GH"/>
</dbReference>
<evidence type="ECO:0000259" key="9">
    <source>
        <dbReference type="PROSITE" id="PS50853"/>
    </source>
</evidence>
<dbReference type="PANTHER" id="PTHR22762:SF166">
    <property type="entry name" value="ALPHA-GLUCOSIDASE"/>
    <property type="match status" value="1"/>
</dbReference>
<dbReference type="SUPFAM" id="SSF51445">
    <property type="entry name" value="(Trans)glycosidases"/>
    <property type="match status" value="1"/>
</dbReference>
<dbReference type="InterPro" id="IPR036116">
    <property type="entry name" value="FN3_sf"/>
</dbReference>
<dbReference type="SMART" id="SM01208">
    <property type="entry name" value="G5"/>
    <property type="match status" value="2"/>
</dbReference>
<dbReference type="InterPro" id="IPR036439">
    <property type="entry name" value="Dockerin_dom_sf"/>
</dbReference>
<dbReference type="EMBL" id="UHEN01000001">
    <property type="protein sequence ID" value="SUN08338.1"/>
    <property type="molecule type" value="Genomic_DNA"/>
</dbReference>
<reference evidence="13" key="2">
    <citation type="submission" date="2016-12" db="EMBL/GenBank/DDBJ databases">
        <authorList>
            <person name="Gulvik C.A."/>
        </authorList>
    </citation>
    <scope>NUCLEOTIDE SEQUENCE [LARGE SCALE GENOMIC DNA]</scope>
    <source>
        <strain evidence="13">ATCC 51725</strain>
    </source>
</reference>
<dbReference type="InterPro" id="IPR013783">
    <property type="entry name" value="Ig-like_fold"/>
</dbReference>
<dbReference type="InterPro" id="IPR003961">
    <property type="entry name" value="FN3_dom"/>
</dbReference>
<evidence type="ECO:0000313" key="11">
    <source>
        <dbReference type="EMBL" id="OLF49126.1"/>
    </source>
</evidence>
<dbReference type="RefSeq" id="WP_075099841.1">
    <property type="nucleotide sequence ID" value="NZ_MSJL01000051.1"/>
</dbReference>
<dbReference type="GO" id="GO:0061634">
    <property type="term" value="F:alpha-D-xyloside xylohydrolase"/>
    <property type="evidence" value="ECO:0007669"/>
    <property type="project" value="UniProtKB-EC"/>
</dbReference>
<dbReference type="InterPro" id="IPR005877">
    <property type="entry name" value="YSIRK_signal_dom"/>
</dbReference>
<comment type="similarity">
    <text evidence="1">Belongs to the glycosyl hydrolase 31 family.</text>
</comment>
<dbReference type="Pfam" id="PF00754">
    <property type="entry name" value="F5_F8_type_C"/>
    <property type="match status" value="1"/>
</dbReference>
<name>A0A1Q8EBE8_STRAI</name>
<feature type="compositionally biased region" description="Basic and acidic residues" evidence="6">
    <location>
        <begin position="77"/>
        <end position="94"/>
    </location>
</feature>
<accession>A0A1Q8EBE8</accession>
<dbReference type="InterPro" id="IPR033403">
    <property type="entry name" value="DUF5110"/>
</dbReference>
<dbReference type="Pfam" id="PF21365">
    <property type="entry name" value="Glyco_hydro_31_3rd"/>
    <property type="match status" value="1"/>
</dbReference>
<dbReference type="NCBIfam" id="TIGR01168">
    <property type="entry name" value="YSIRK_signal"/>
    <property type="match status" value="1"/>
</dbReference>
<dbReference type="PROSITE" id="PS00018">
    <property type="entry name" value="EF_HAND_1"/>
    <property type="match status" value="1"/>
</dbReference>
<dbReference type="EC" id="3.2.1.177" evidence="12"/>
<keyword evidence="5" id="KW-0572">Peptidoglycan-anchor</keyword>
<feature type="region of interest" description="Disordered" evidence="6">
    <location>
        <begin position="52"/>
        <end position="206"/>
    </location>
</feature>
<dbReference type="InterPro" id="IPR048395">
    <property type="entry name" value="Glyco_hydro_31_C"/>
</dbReference>
<dbReference type="InterPro" id="IPR011013">
    <property type="entry name" value="Gal_mutarotase_sf_dom"/>
</dbReference>
<dbReference type="Gene3D" id="2.60.120.260">
    <property type="entry name" value="Galactose-binding domain-like"/>
    <property type="match status" value="3"/>
</dbReference>
<reference evidence="11" key="1">
    <citation type="submission" date="2016-12" db="EMBL/GenBank/DDBJ databases">
        <authorList>
            <person name="Song W.-J."/>
            <person name="Kurnit D.M."/>
        </authorList>
    </citation>
    <scope>NUCLEOTIDE SEQUENCE [LARGE SCALE GENOMIC DNA]</scope>
    <source>
        <strain evidence="11">ATCC 51725</strain>
    </source>
</reference>
<dbReference type="InterPro" id="IPR000322">
    <property type="entry name" value="Glyco_hydro_31_TIM"/>
</dbReference>
<dbReference type="CDD" id="cd00063">
    <property type="entry name" value="FN3"/>
    <property type="match status" value="1"/>
</dbReference>
<dbReference type="Proteomes" id="UP000186437">
    <property type="component" value="Unassembled WGS sequence"/>
</dbReference>
<evidence type="ECO:0000256" key="3">
    <source>
        <dbReference type="ARBA" id="ARBA00022525"/>
    </source>
</evidence>
<evidence type="ECO:0000313" key="12">
    <source>
        <dbReference type="EMBL" id="SUN08338.1"/>
    </source>
</evidence>
<keyword evidence="4" id="KW-0732">Signal</keyword>
<dbReference type="Gene3D" id="2.60.40.1180">
    <property type="entry name" value="Golgi alpha-mannosidase II"/>
    <property type="match status" value="2"/>
</dbReference>
<feature type="compositionally biased region" description="Basic and acidic residues" evidence="6">
    <location>
        <begin position="125"/>
        <end position="142"/>
    </location>
</feature>
<feature type="domain" description="Gram-positive cocci surface proteins LPxTG" evidence="8">
    <location>
        <begin position="2220"/>
        <end position="2250"/>
    </location>
</feature>
<dbReference type="EMBL" id="MSJL01000051">
    <property type="protein sequence ID" value="OLF49126.1"/>
    <property type="molecule type" value="Genomic_DNA"/>
</dbReference>
<feature type="compositionally biased region" description="Polar residues" evidence="6">
    <location>
        <begin position="161"/>
        <end position="172"/>
    </location>
</feature>
<dbReference type="InterPro" id="IPR025887">
    <property type="entry name" value="Glyco_hydro_31_N_dom"/>
</dbReference>
<evidence type="ECO:0000259" key="10">
    <source>
        <dbReference type="PROSITE" id="PS51109"/>
    </source>
</evidence>
<dbReference type="Pfam" id="PF07501">
    <property type="entry name" value="G5"/>
    <property type="match status" value="2"/>
</dbReference>
<dbReference type="InterPro" id="IPR019931">
    <property type="entry name" value="LPXTG_anchor"/>
</dbReference>
<feature type="domain" description="F5/8 type C" evidence="7">
    <location>
        <begin position="1122"/>
        <end position="1272"/>
    </location>
</feature>
<keyword evidence="12" id="KW-0326">Glycosidase</keyword>
<dbReference type="OrthoDB" id="176168at2"/>
<dbReference type="InterPro" id="IPR000421">
    <property type="entry name" value="FA58C"/>
</dbReference>
<sequence>MKHLFDTHRKYSIRKFAVGTFSVLIGSVMFGINPVSAQTPDENTVLSETILPPASELEEEKQGSEESTVDSPAQNSDLKETAVGHTVDDQDSSHTETILPSVADAGEERQSSEESVMSSPAQNSDLKETAVGHTVDDQDSSHTETILPSISDAGEERQSSEESVASSPAQNSDLKETEAAGTLDAQDRSSSDNESQETNEISERTASQIGAIRDVVVNSDNQHIFDITYETGHKGQVSFYGDHVVRYHVVPENDEFLEIPTPSRPDRPAEILVKKLADYATNATPTLNTDERAYIVENESVSVFLDKFKSTLKIVDKRTGKTVVEEVAPLELKNASAKQVLKAGDRTQYFGGGTQNGRFTHKGEAIQIVNTNNWVDGGVASPNPFYWTTDGYGVLRHTFKPGIYDFERTDSNKVITTHQDSHFDAFYFVSSTPTNILKDYYELTGKPVVLPIFALYEGHLNAYNRDTWVEVPEGTYGAVYFEEKGKWYKEFQPSQLGNRQGLKETLNGQPTDENYPFTASAVVDRYEKHDMPLGWMLVNDGYGAGYGQTDSLEGNIQNLREFSEYALKKGVKTGLWTQSDLHPKEGLEPLLQRDLPNEVEKGLVRVLKTDVAWVGAGYSFGLNGLTDAAKIMTEKGQNARPFIITLDGWGGTQRYGGIWTGDQTGGQWEYIRFHIPTYIGTGLSGNPNISSDMDGIFGGANKVINIRDFQWKTFTPMQLNMDGWGSNPKTPFAFDTTTSDINRSYLKLKSAMIPYSYSIGHEAADGKPIIRAMFLEFPNEEINYTEQVKYQFMYGENFLIAPVYQNVQGDANGNDVRNGIYLPKDAEWIDYFTGKIYQGGQMLNNFDTPIWKLPIFVKNGAIVPMTKAHNNYTEIDHTLRQVDFYPYGETNFTLVEDDGVSQDYLNDKVAKTRLTSRLDGTTATLTMEKTISAYDHFERNKVSQFNINVSEKPLAVKLLVNDVETALTEVNTLEDFEAGTNVYYYDASPNLNKFSTEGGAYYGQTITKNPVVRVKSARLDVTQNKVQVKVEGFVSNNRDARPTEQVGTAAPVLSNTPETNTPTEITLNWTPVEGAQSYDIKVDGIVYTNISGTSYTNTDLPYASEHHYKVRAVLADGLTAWSNEVISRTKDNPLRLAIKGVTITAAHEAQAGTPVSKLVDMDESSQYHSSWDQSALPETLTLDLNGAYQIDKLLYVPRKDGGTNGMIQEFTLTYSVDGIHWSRLPESVRWDVNGVDKELSLPDGLEARWIRLNISSAVGNFVSGQELYVFKKDNTSKRTVGDVTGDGDIDSNDITSLLNYAGLRRTIDNDFEGYVEVADLNKNDVIDAYDIYYATGQIGDGANKPAQRASGSLTWHTDKTSVQANEEVVLTLIGHQLQNVEAINANLPIDLTKYEVVGDTITVHPDLATMRNFSRVRTHGDRSKEAFVILANEKAAPTISGDREIATIRLRALVDDNPAFVFENPMLVGSDFVPVLADSASEEQSVNQVPAERIHVVGDESVYQPSYGLENLIDGSSDTLTELKWDWEPNYVNGKLPDKVRLPQEMTFTFDDSVPTYLHSMEIVKRTPGNGTVTKYKIEAYNGRDKVYESGEVEVPFAQAIAKHDFDKVRLVDKVILTVLEARTSESTVNNKMMTLKEVRFFEKPDAVTANKVPTADIRVTGNDDIYQAGAGVDKLNDDNTDSLTELKWDYAPNHVDGKLPDHVSLPQEISFAVVRDTPTYLTGLSITKRTPGNGTVTKYKVAVYDGEQKVYESDAVDIPFEQAVENHSFGRVLKADRIVLTVLEARTNPNTINNKMMTLKEVALYELDPELIPYEYKQPQAIPDVSVTEEAIAFDIVYQADDSLERGQEVVAREGIDGRIRKITENGVERTETIAEKVDKLIKVGTKPTVVTTIQPFTKHYLADETKAFGDDVEVMGENGQTTINTTYTVDPQTGQVTEHEATPVVVLPKDWIVVKGVKTKTETVSIESGTEEREDATLPIGEKRIVQVGKPGEKVVTTTYKLNFDTGKVEVIEKEQISKQPIQQIVARGTKKISSEETLPLNPSTPTNKGDLKDETSQADEIIGLLHQDTQLKVIGKRSSFNAAVKLVVTPLNSTASALIGQDYDLYDISLYNEKGEKVQITGEVTVVVPSRDRVRAVYYVLKDMKESLPFVQSEDLKETMFKVTHFSQYALVYEKDPQKSLVQTPNVESKVESLSTLNKEIQTKDTNSPAVTSEKVLPSTGAAESQLALIGLSLAVLGLAGIKARKE</sequence>
<proteinExistence type="inferred from homology"/>
<dbReference type="Pfam" id="PF04650">
    <property type="entry name" value="YSIRK_signal"/>
    <property type="match status" value="1"/>
</dbReference>
<evidence type="ECO:0000256" key="1">
    <source>
        <dbReference type="ARBA" id="ARBA00007806"/>
    </source>
</evidence>
<organism evidence="11 13">
    <name type="scientific">Streptococcus acidominimus</name>
    <dbReference type="NCBI Taxonomy" id="1326"/>
    <lineage>
        <taxon>Bacteria</taxon>
        <taxon>Bacillati</taxon>
        <taxon>Bacillota</taxon>
        <taxon>Bacilli</taxon>
        <taxon>Lactobacillales</taxon>
        <taxon>Streptococcaceae</taxon>
        <taxon>Streptococcus</taxon>
    </lineage>
</organism>
<dbReference type="Gene3D" id="2.20.230.10">
    <property type="entry name" value="Resuscitation-promoting factor rpfb"/>
    <property type="match status" value="2"/>
</dbReference>
<dbReference type="Gene3D" id="2.60.40.10">
    <property type="entry name" value="Immunoglobulins"/>
    <property type="match status" value="1"/>
</dbReference>
<feature type="domain" description="Fibronectin type-III" evidence="9">
    <location>
        <begin position="1051"/>
        <end position="1132"/>
    </location>
</feature>
<evidence type="ECO:0000256" key="4">
    <source>
        <dbReference type="ARBA" id="ARBA00022729"/>
    </source>
</evidence>
<dbReference type="InterPro" id="IPR011098">
    <property type="entry name" value="G5_dom"/>
</dbReference>
<keyword evidence="3" id="KW-0964">Secreted</keyword>
<dbReference type="SUPFAM" id="SSF74650">
    <property type="entry name" value="Galactose mutarotase-like"/>
    <property type="match status" value="1"/>
</dbReference>
<dbReference type="SUPFAM" id="SSF49265">
    <property type="entry name" value="Fibronectin type III"/>
    <property type="match status" value="1"/>
</dbReference>
<dbReference type="CDD" id="cd14752">
    <property type="entry name" value="GH31_N"/>
    <property type="match status" value="1"/>
</dbReference>
<dbReference type="Pfam" id="PF13802">
    <property type="entry name" value="Gal_mutarotas_2"/>
    <property type="match status" value="1"/>
</dbReference>
<dbReference type="SUPFAM" id="SSF49785">
    <property type="entry name" value="Galactose-binding domain-like"/>
    <property type="match status" value="1"/>
</dbReference>
<evidence type="ECO:0000256" key="5">
    <source>
        <dbReference type="ARBA" id="ARBA00023088"/>
    </source>
</evidence>
<dbReference type="PANTHER" id="PTHR22762">
    <property type="entry name" value="ALPHA-GLUCOSIDASE"/>
    <property type="match status" value="1"/>
</dbReference>
<dbReference type="InterPro" id="IPR008979">
    <property type="entry name" value="Galactose-bd-like_sf"/>
</dbReference>
<dbReference type="Pfam" id="PF01055">
    <property type="entry name" value="Glyco_hydro_31_2nd"/>
    <property type="match status" value="1"/>
</dbReference>
<dbReference type="Pfam" id="PF17137">
    <property type="entry name" value="DUF5110"/>
    <property type="match status" value="1"/>
</dbReference>
<dbReference type="PROSITE" id="PS50022">
    <property type="entry name" value="FA58C_3"/>
    <property type="match status" value="1"/>
</dbReference>
<feature type="domain" description="G5" evidence="10">
    <location>
        <begin position="1819"/>
        <end position="1901"/>
    </location>
</feature>